<dbReference type="GO" id="GO:0016887">
    <property type="term" value="F:ATP hydrolysis activity"/>
    <property type="evidence" value="ECO:0007669"/>
    <property type="project" value="InterPro"/>
</dbReference>
<dbReference type="PANTHER" id="PTHR42711">
    <property type="entry name" value="ABC TRANSPORTER ATP-BINDING PROTEIN"/>
    <property type="match status" value="1"/>
</dbReference>
<proteinExistence type="predicted"/>
<protein>
    <recommendedName>
        <fullName evidence="4">ABC transporter domain-containing protein</fullName>
    </recommendedName>
</protein>
<dbReference type="Gene3D" id="3.40.50.300">
    <property type="entry name" value="P-loop containing nucleotide triphosphate hydrolases"/>
    <property type="match status" value="1"/>
</dbReference>
<dbReference type="AlphaFoldDB" id="A0A1G2ASL6"/>
<dbReference type="InterPro" id="IPR050763">
    <property type="entry name" value="ABC_transporter_ATP-binding"/>
</dbReference>
<dbReference type="STRING" id="1798540.A3B74_03820"/>
<dbReference type="Proteomes" id="UP000177165">
    <property type="component" value="Unassembled WGS sequence"/>
</dbReference>
<dbReference type="GO" id="GO:0005524">
    <property type="term" value="F:ATP binding"/>
    <property type="evidence" value="ECO:0007669"/>
    <property type="project" value="UniProtKB-KW"/>
</dbReference>
<name>A0A1G2ASL6_9BACT</name>
<evidence type="ECO:0000256" key="1">
    <source>
        <dbReference type="ARBA" id="ARBA00022448"/>
    </source>
</evidence>
<gene>
    <name evidence="5" type="ORF">A3B74_03820</name>
</gene>
<evidence type="ECO:0000313" key="5">
    <source>
        <dbReference type="EMBL" id="OGY78987.1"/>
    </source>
</evidence>
<comment type="caution">
    <text evidence="5">The sequence shown here is derived from an EMBL/GenBank/DDBJ whole genome shotgun (WGS) entry which is preliminary data.</text>
</comment>
<dbReference type="SUPFAM" id="SSF52540">
    <property type="entry name" value="P-loop containing nucleoside triphosphate hydrolases"/>
    <property type="match status" value="1"/>
</dbReference>
<accession>A0A1G2ASL6</accession>
<dbReference type="InterPro" id="IPR003593">
    <property type="entry name" value="AAA+_ATPase"/>
</dbReference>
<dbReference type="PANTHER" id="PTHR42711:SF4">
    <property type="entry name" value="ABC TRANSPORTER RELATED"/>
    <property type="match status" value="1"/>
</dbReference>
<reference evidence="5 6" key="1">
    <citation type="journal article" date="2016" name="Nat. Commun.">
        <title>Thousands of microbial genomes shed light on interconnected biogeochemical processes in an aquifer system.</title>
        <authorList>
            <person name="Anantharaman K."/>
            <person name="Brown C.T."/>
            <person name="Hug L.A."/>
            <person name="Sharon I."/>
            <person name="Castelle C.J."/>
            <person name="Probst A.J."/>
            <person name="Thomas B.C."/>
            <person name="Singh A."/>
            <person name="Wilkins M.J."/>
            <person name="Karaoz U."/>
            <person name="Brodie E.L."/>
            <person name="Williams K.H."/>
            <person name="Hubbard S.S."/>
            <person name="Banfield J.F."/>
        </authorList>
    </citation>
    <scope>NUCLEOTIDE SEQUENCE [LARGE SCALE GENOMIC DNA]</scope>
</reference>
<sequence length="337" mass="38518">MSQAVIYVQHLSKRYEYYKKAPGLLASVKSIFHREKLFTDAVKNVSFQIDTGELVGFLGPNGAGKTTTLKILSGILYPTSGEVQVLGYTPWERKPVFQKQFSLVMGQKNQLWWDLPAMETFILNKEIYEIPQKLFDRTVNELGQLLDIIDILEVPVRKLSLGQRMKCELAAALLHQPKVLFLDEPTIGLDVTSQQNIRNFIKRYNKEKQTTIVLTSHYMDDIVELCKRVIIIDLGSIVYDGSLAELIDRHADYKLLKITFTEDVSKERLQAFGKVNDYTPKSVVLHVPKTSYKSLATKALKDLPVDDILIDEVELEEVIRDIFAATKEEKRTSISYE</sequence>
<dbReference type="EMBL" id="MHKB01000011">
    <property type="protein sequence ID" value="OGY78987.1"/>
    <property type="molecule type" value="Genomic_DNA"/>
</dbReference>
<organism evidence="5 6">
    <name type="scientific">Candidatus Kerfeldbacteria bacterium RIFCSPHIGHO2_02_FULL_42_14</name>
    <dbReference type="NCBI Taxonomy" id="1798540"/>
    <lineage>
        <taxon>Bacteria</taxon>
        <taxon>Candidatus Kerfeldiibacteriota</taxon>
    </lineage>
</organism>
<dbReference type="InterPro" id="IPR027417">
    <property type="entry name" value="P-loop_NTPase"/>
</dbReference>
<evidence type="ECO:0000313" key="6">
    <source>
        <dbReference type="Proteomes" id="UP000177165"/>
    </source>
</evidence>
<keyword evidence="1" id="KW-0813">Transport</keyword>
<evidence type="ECO:0000256" key="3">
    <source>
        <dbReference type="ARBA" id="ARBA00022840"/>
    </source>
</evidence>
<keyword evidence="2" id="KW-0547">Nucleotide-binding</keyword>
<dbReference type="SMART" id="SM00382">
    <property type="entry name" value="AAA"/>
    <property type="match status" value="1"/>
</dbReference>
<evidence type="ECO:0000256" key="2">
    <source>
        <dbReference type="ARBA" id="ARBA00022741"/>
    </source>
</evidence>
<evidence type="ECO:0000259" key="4">
    <source>
        <dbReference type="PROSITE" id="PS50893"/>
    </source>
</evidence>
<dbReference type="InterPro" id="IPR003439">
    <property type="entry name" value="ABC_transporter-like_ATP-bd"/>
</dbReference>
<dbReference type="Pfam" id="PF00005">
    <property type="entry name" value="ABC_tran"/>
    <property type="match status" value="1"/>
</dbReference>
<dbReference type="PROSITE" id="PS50893">
    <property type="entry name" value="ABC_TRANSPORTER_2"/>
    <property type="match status" value="1"/>
</dbReference>
<feature type="domain" description="ABC transporter" evidence="4">
    <location>
        <begin position="26"/>
        <end position="259"/>
    </location>
</feature>
<keyword evidence="3" id="KW-0067">ATP-binding</keyword>